<dbReference type="InterPro" id="IPR003960">
    <property type="entry name" value="ATPase_AAA_CS"/>
</dbReference>
<name>A0AAE3ZXM2_9ACTN</name>
<sequence length="481" mass="51581">MTDDRLRPPSETVECRGASVRIVDPDRILLAAAGPEPVELLHGAPFPGQLRAVTLTAGSRLSTNGPVYRFVGTARRAAGLDALRIGLTGPVGVMLARQMATKDPLGFAARTASLAGETIRRLGERPADLPADRTVVDAVSGLSVRVAYAVEPAGLPQQVSVTVTAEAPRRADTALTPYLRGFVVSFFEVLAELAGGELSGRYTLTTDPEISDERANRTTLDQVGGLDHIVSQLREVAVSFNHPEAMARWGARRPQGILLYGPPGTGKTMLATALANEIGGELREIRTPEILDRWLGASERNIKKIFTEARRYTTPTVLLFDEFDSIISYTGGGQDAAGQAINSVAGIFKQEMNTLIEANPQVIVVATTNFPDRVDASLTRSGRFDIKLSVPRPDTDGRAEIIAKMLRALIAAHETPGFRMFGDDVDARELAAASPGATGADIREALRRVQLQKAMQEARGYAPEPISQSELLQALMTVSPA</sequence>
<dbReference type="SUPFAM" id="SSF52540">
    <property type="entry name" value="P-loop containing nucleoside triphosphate hydrolases"/>
    <property type="match status" value="1"/>
</dbReference>
<evidence type="ECO:0000313" key="4">
    <source>
        <dbReference type="Proteomes" id="UP001183629"/>
    </source>
</evidence>
<accession>A0AAE3ZXM2</accession>
<feature type="domain" description="AAA+ ATPase" evidence="2">
    <location>
        <begin position="253"/>
        <end position="394"/>
    </location>
</feature>
<evidence type="ECO:0000256" key="1">
    <source>
        <dbReference type="RuleBase" id="RU003651"/>
    </source>
</evidence>
<dbReference type="GO" id="GO:0016887">
    <property type="term" value="F:ATP hydrolysis activity"/>
    <property type="evidence" value="ECO:0007669"/>
    <property type="project" value="InterPro"/>
</dbReference>
<evidence type="ECO:0000259" key="2">
    <source>
        <dbReference type="SMART" id="SM00382"/>
    </source>
</evidence>
<keyword evidence="1" id="KW-0547">Nucleotide-binding</keyword>
<dbReference type="InterPro" id="IPR027417">
    <property type="entry name" value="P-loop_NTPase"/>
</dbReference>
<comment type="caution">
    <text evidence="3">The sequence shown here is derived from an EMBL/GenBank/DDBJ whole genome shotgun (WGS) entry which is preliminary data.</text>
</comment>
<comment type="similarity">
    <text evidence="1">Belongs to the AAA ATPase family.</text>
</comment>
<reference evidence="3 4" key="1">
    <citation type="submission" date="2023-07" db="EMBL/GenBank/DDBJ databases">
        <title>Sequencing the genomes of 1000 actinobacteria strains.</title>
        <authorList>
            <person name="Klenk H.-P."/>
        </authorList>
    </citation>
    <scope>NUCLEOTIDE SEQUENCE [LARGE SCALE GENOMIC DNA]</scope>
    <source>
        <strain evidence="3 4">DSM 44711</strain>
    </source>
</reference>
<dbReference type="InterPro" id="IPR050168">
    <property type="entry name" value="AAA_ATPase_domain"/>
</dbReference>
<keyword evidence="4" id="KW-1185">Reference proteome</keyword>
<evidence type="ECO:0000313" key="3">
    <source>
        <dbReference type="EMBL" id="MDR7326720.1"/>
    </source>
</evidence>
<dbReference type="PANTHER" id="PTHR23077">
    <property type="entry name" value="AAA-FAMILY ATPASE"/>
    <property type="match status" value="1"/>
</dbReference>
<dbReference type="RefSeq" id="WP_310422918.1">
    <property type="nucleotide sequence ID" value="NZ_JAVDYC010000001.1"/>
</dbReference>
<protein>
    <submittedName>
        <fullName evidence="3">Transitional endoplasmic reticulum ATPase</fullName>
    </submittedName>
</protein>
<dbReference type="GO" id="GO:0005524">
    <property type="term" value="F:ATP binding"/>
    <property type="evidence" value="ECO:0007669"/>
    <property type="project" value="UniProtKB-KW"/>
</dbReference>
<proteinExistence type="inferred from homology"/>
<dbReference type="InterPro" id="IPR003959">
    <property type="entry name" value="ATPase_AAA_core"/>
</dbReference>
<dbReference type="PROSITE" id="PS00674">
    <property type="entry name" value="AAA"/>
    <property type="match status" value="1"/>
</dbReference>
<gene>
    <name evidence="3" type="ORF">J2S44_006970</name>
</gene>
<dbReference type="EMBL" id="JAVDYC010000001">
    <property type="protein sequence ID" value="MDR7326720.1"/>
    <property type="molecule type" value="Genomic_DNA"/>
</dbReference>
<dbReference type="Gene3D" id="3.40.50.300">
    <property type="entry name" value="P-loop containing nucleotide triphosphate hydrolases"/>
    <property type="match status" value="1"/>
</dbReference>
<dbReference type="Gene3D" id="1.10.8.60">
    <property type="match status" value="1"/>
</dbReference>
<dbReference type="Pfam" id="PF00004">
    <property type="entry name" value="AAA"/>
    <property type="match status" value="1"/>
</dbReference>
<dbReference type="AlphaFoldDB" id="A0AAE3ZXM2"/>
<dbReference type="Proteomes" id="UP001183629">
    <property type="component" value="Unassembled WGS sequence"/>
</dbReference>
<organism evidence="3 4">
    <name type="scientific">Catenuloplanes niger</name>
    <dbReference type="NCBI Taxonomy" id="587534"/>
    <lineage>
        <taxon>Bacteria</taxon>
        <taxon>Bacillati</taxon>
        <taxon>Actinomycetota</taxon>
        <taxon>Actinomycetes</taxon>
        <taxon>Micromonosporales</taxon>
        <taxon>Micromonosporaceae</taxon>
        <taxon>Catenuloplanes</taxon>
    </lineage>
</organism>
<dbReference type="SMART" id="SM00382">
    <property type="entry name" value="AAA"/>
    <property type="match status" value="1"/>
</dbReference>
<dbReference type="InterPro" id="IPR003593">
    <property type="entry name" value="AAA+_ATPase"/>
</dbReference>
<keyword evidence="1" id="KW-0067">ATP-binding</keyword>